<evidence type="ECO:0000256" key="1">
    <source>
        <dbReference type="SAM" id="MobiDB-lite"/>
    </source>
</evidence>
<feature type="compositionally biased region" description="Polar residues" evidence="1">
    <location>
        <begin position="364"/>
        <end position="379"/>
    </location>
</feature>
<feature type="compositionally biased region" description="Basic and acidic residues" evidence="1">
    <location>
        <begin position="1246"/>
        <end position="1257"/>
    </location>
</feature>
<feature type="compositionally biased region" description="Polar residues" evidence="1">
    <location>
        <begin position="1458"/>
        <end position="1470"/>
    </location>
</feature>
<reference evidence="3" key="5">
    <citation type="submission" date="2018-04" db="UniProtKB">
        <authorList>
            <consortium name="EnsemblFungi"/>
        </authorList>
    </citation>
    <scope>IDENTIFICATION</scope>
    <source>
        <strain evidence="3">R3-111a-1</strain>
    </source>
</reference>
<feature type="compositionally biased region" description="Basic residues" evidence="1">
    <location>
        <begin position="1148"/>
        <end position="1161"/>
    </location>
</feature>
<reference evidence="4" key="1">
    <citation type="submission" date="2010-07" db="EMBL/GenBank/DDBJ databases">
        <title>The genome sequence of Gaeumannomyces graminis var. tritici strain R3-111a-1.</title>
        <authorList>
            <consortium name="The Broad Institute Genome Sequencing Platform"/>
            <person name="Ma L.-J."/>
            <person name="Dead R."/>
            <person name="Young S."/>
            <person name="Zeng Q."/>
            <person name="Koehrsen M."/>
            <person name="Alvarado L."/>
            <person name="Berlin A."/>
            <person name="Chapman S.B."/>
            <person name="Chen Z."/>
            <person name="Freedman E."/>
            <person name="Gellesch M."/>
            <person name="Goldberg J."/>
            <person name="Griggs A."/>
            <person name="Gujja S."/>
            <person name="Heilman E.R."/>
            <person name="Heiman D."/>
            <person name="Hepburn T."/>
            <person name="Howarth C."/>
            <person name="Jen D."/>
            <person name="Larson L."/>
            <person name="Mehta T."/>
            <person name="Neiman D."/>
            <person name="Pearson M."/>
            <person name="Roberts A."/>
            <person name="Saif S."/>
            <person name="Shea T."/>
            <person name="Shenoy N."/>
            <person name="Sisk P."/>
            <person name="Stolte C."/>
            <person name="Sykes S."/>
            <person name="Walk T."/>
            <person name="White J."/>
            <person name="Yandava C."/>
            <person name="Haas B."/>
            <person name="Nusbaum C."/>
            <person name="Birren B."/>
        </authorList>
    </citation>
    <scope>NUCLEOTIDE SEQUENCE [LARGE SCALE GENOMIC DNA]</scope>
    <source>
        <strain evidence="4">R3-111a-1</strain>
    </source>
</reference>
<protein>
    <submittedName>
        <fullName evidence="2 3">Uncharacterized protein</fullName>
    </submittedName>
</protein>
<dbReference type="OrthoDB" id="3941926at2759"/>
<gene>
    <name evidence="3" type="primary">20351919</name>
    <name evidence="2" type="ORF">GGTG_11461</name>
</gene>
<feature type="compositionally biased region" description="Polar residues" evidence="1">
    <location>
        <begin position="1047"/>
        <end position="1057"/>
    </location>
</feature>
<feature type="compositionally biased region" description="Polar residues" evidence="1">
    <location>
        <begin position="1230"/>
        <end position="1240"/>
    </location>
</feature>
<evidence type="ECO:0000313" key="4">
    <source>
        <dbReference type="Proteomes" id="UP000006039"/>
    </source>
</evidence>
<evidence type="ECO:0000313" key="3">
    <source>
        <dbReference type="EnsemblFungi" id="EJT70437"/>
    </source>
</evidence>
<feature type="compositionally biased region" description="Gly residues" evidence="1">
    <location>
        <begin position="1798"/>
        <end position="1811"/>
    </location>
</feature>
<feature type="region of interest" description="Disordered" evidence="1">
    <location>
        <begin position="934"/>
        <end position="1321"/>
    </location>
</feature>
<dbReference type="EMBL" id="GL385401">
    <property type="protein sequence ID" value="EJT70437.1"/>
    <property type="molecule type" value="Genomic_DNA"/>
</dbReference>
<feature type="compositionally biased region" description="Low complexity" evidence="1">
    <location>
        <begin position="1348"/>
        <end position="1357"/>
    </location>
</feature>
<dbReference type="RefSeq" id="XP_009227615.1">
    <property type="nucleotide sequence ID" value="XM_009229351.1"/>
</dbReference>
<dbReference type="eggNOG" id="ENOG502QPW5">
    <property type="taxonomic scope" value="Eukaryota"/>
</dbReference>
<feature type="compositionally biased region" description="Polar residues" evidence="1">
    <location>
        <begin position="570"/>
        <end position="594"/>
    </location>
</feature>
<feature type="compositionally biased region" description="Low complexity" evidence="1">
    <location>
        <begin position="1406"/>
        <end position="1436"/>
    </location>
</feature>
<feature type="compositionally biased region" description="Low complexity" evidence="1">
    <location>
        <begin position="1367"/>
        <end position="1380"/>
    </location>
</feature>
<organism evidence="2">
    <name type="scientific">Gaeumannomyces tritici (strain R3-111a-1)</name>
    <name type="common">Wheat and barley take-all root rot fungus</name>
    <name type="synonym">Gaeumannomyces graminis var. tritici</name>
    <dbReference type="NCBI Taxonomy" id="644352"/>
    <lineage>
        <taxon>Eukaryota</taxon>
        <taxon>Fungi</taxon>
        <taxon>Dikarya</taxon>
        <taxon>Ascomycota</taxon>
        <taxon>Pezizomycotina</taxon>
        <taxon>Sordariomycetes</taxon>
        <taxon>Sordariomycetidae</taxon>
        <taxon>Magnaporthales</taxon>
        <taxon>Magnaporthaceae</taxon>
        <taxon>Gaeumannomyces</taxon>
    </lineage>
</organism>
<feature type="compositionally biased region" description="Polar residues" evidence="1">
    <location>
        <begin position="1743"/>
        <end position="1754"/>
    </location>
</feature>
<feature type="compositionally biased region" description="Low complexity" evidence="1">
    <location>
        <begin position="1755"/>
        <end position="1795"/>
    </location>
</feature>
<proteinExistence type="predicted"/>
<feature type="compositionally biased region" description="Gly residues" evidence="1">
    <location>
        <begin position="1338"/>
        <end position="1347"/>
    </location>
</feature>
<evidence type="ECO:0000313" key="2">
    <source>
        <dbReference type="EMBL" id="EJT70437.1"/>
    </source>
</evidence>
<feature type="compositionally biased region" description="Basic and acidic residues" evidence="1">
    <location>
        <begin position="1013"/>
        <end position="1026"/>
    </location>
</feature>
<feature type="region of interest" description="Disordered" evidence="1">
    <location>
        <begin position="619"/>
        <end position="691"/>
    </location>
</feature>
<dbReference type="GeneID" id="20351919"/>
<dbReference type="EnsemblFungi" id="EJT70437">
    <property type="protein sequence ID" value="EJT70437"/>
    <property type="gene ID" value="GGTG_11461"/>
</dbReference>
<feature type="compositionally biased region" description="Basic and acidic residues" evidence="1">
    <location>
        <begin position="1215"/>
        <end position="1229"/>
    </location>
</feature>
<feature type="region of interest" description="Disordered" evidence="1">
    <location>
        <begin position="1602"/>
        <end position="1824"/>
    </location>
</feature>
<feature type="region of interest" description="Disordered" evidence="1">
    <location>
        <begin position="841"/>
        <end position="860"/>
    </location>
</feature>
<feature type="compositionally biased region" description="Polar residues" evidence="1">
    <location>
        <begin position="620"/>
        <end position="649"/>
    </location>
</feature>
<feature type="compositionally biased region" description="Pro residues" evidence="1">
    <location>
        <begin position="940"/>
        <end position="954"/>
    </location>
</feature>
<feature type="region of interest" description="Disordered" evidence="1">
    <location>
        <begin position="364"/>
        <end position="389"/>
    </location>
</feature>
<feature type="region of interest" description="Disordered" evidence="1">
    <location>
        <begin position="529"/>
        <end position="605"/>
    </location>
</feature>
<sequence length="1856" mass="196303">MATAENGAAPALGTVPAELMNLVPPTEKIGEVGRISHPYDSIYFTCPPERKYILSKAHDEADGIVYKPRPLSLDGHGLQPFSQGALGFHSNEEIWHKANEYRQCHPLEAAQVRTDPQTYEDLYDYFDGYDLYFLGVHNALNVIKALVQQNKLLDPFIQQDKRKEMNEFLDEWMAADPEAEKRLLSWDWEVDPSARAVLDGSDMVAKLGHMEEEDKLLFSTLIASRCEQAQLAREALRPMVVDGSSDGSLGADRMLCHDGDSGEFSDQPSLLVVPGREVVQHMPSYFANVRNLANAGAPIPLPDGTAGPLPSAPFGAQMPMMATAQMPIVPTAEMHMMPAVEAPMATTATSVSAPKYAFNGKMSTKLSRPAQSSQNNLSTDCKHPSAASISPQRLRMKLRLRPGNTQMAHGPSIGRPEFGYHGGHHPEATPTKPPRHGPMQGPQGQMLGGPFYGQGHVGFNNQDLNNRAWMPHGRLPQPGVLQQPVGHQGGTGREFSTASMPMPAPSPNQGLQTIGCHGDVHLRTAPNYQQASPPRFQMPGQLQQVSPPRFQMPDQLQQASPPHGRVPGHPQQTPSTRFTDSQRRASGSGPSTKNCPPGNGAGWALSEQQDSIHGQKFVYNKTNTSDGPKNRRNNTLGNQSLSNRKQQAGNDKPAAAAAATAHQDTKHPNKNGGGNGYVRPPPPTKETCRNWDRSNRLPSVECPCPTCLQRSRNITVAVMGGGFLDRSDEGALRKHFCQWGQIETVIFPRPAPGFQNGFQGQRPTSRVYITYVFQPFQLASLNPIVLLCIASNSADQRPLKFRYTSDTVPPVVVEEANGQLCPGVRGALRVLHPQNSKYFTGVKTSPRHPSHGGRPAVSGPAPQYHQPGLPSLAGILSPPLESSNLAIGGGSIGSHPRPLPMPPMVPTGLNQGLPQYPQLNNSVRQIGEHLALTGPASLPALPPRPGVPMLPAPGFPESATTPTAAQHEEKPTETSEAQQPRENQDEADEQSQPSEKPQESGEAQETGHPPSSDAHDNLAEQGDRKASPPGMHRGLSVIISEDKVATPSLSTGNSTIIMTPAGSDKSNDSNTQPASQLEVPPFAEENSGTVVVHRRGKPHGSIPKEWRTDTSAAESNHADGYMGDSEAAKSSMKPSDGGHDKEGDKVKPASKKKGNNKKPKNKTQEAGKNPQGGQNAHDGQGMSATDGSAAGNGAAGCKKVAANKKNKSGKFAKRGHQEDLTSEGARTESRAATTISSGRSTPAFPHRADEPQGDKAQGKKKRKQQQQQQWAPTPTPEPESNKTDDAVISKAQTPEKGGDEGDAQDDLLVRKNRGGGGDLLSISPFAAQKYEIDRLHAGGDGGGGGGSSAREPSSSSSTLRAKSWNKASGAASLAAAGTADGDSKPRHMVRGGSTLPRGFDPYPRIPTVAAVPRTAATPSSTGDKATAAEPALAAKGKAVEGGADEAKPAAQQPPSQAKNTPPTTPVSSPKASDAAAIARNDDALPPSPPSSVKCQAAALNPTAKPFVLSSPVGPSDGGKKKKNRKQSNKGGDKGGSVAAAAAPQKQQRGRNFMGMRLSGFSNYGTLASGFDAGNVWEERGGEQQQRQQIADHQIYKFNHKEAQVAPSSGSGVTTGIDKYLGSAAGGGDNSGEDDKGETEMPAAVDHDTAAQQEEQLGQPLLPEQQKQQQSDQDNEQQQQEGEQQDGQGIATAERDGAYETAAAKMADWQQQQHKTRAPSGGSAKARPAPGAESGEHHSRPHQRTGSGRSSNKNKTTTARPQQQQARNPPISPASSTTLSTGSGSGSGSKSATATAMAHGGGSMKGSVGGGPLRPDSLPAAAAAPAKPAVRVHSSIELAKALKNHKARISSSGGSKA</sequence>
<feature type="compositionally biased region" description="Basic residues" evidence="1">
    <location>
        <begin position="1201"/>
        <end position="1214"/>
    </location>
</feature>
<feature type="region of interest" description="Disordered" evidence="1">
    <location>
        <begin position="1333"/>
        <end position="1550"/>
    </location>
</feature>
<feature type="compositionally biased region" description="Basic and acidic residues" evidence="1">
    <location>
        <begin position="1136"/>
        <end position="1147"/>
    </location>
</feature>
<dbReference type="Proteomes" id="UP000006039">
    <property type="component" value="Unassembled WGS sequence"/>
</dbReference>
<reference evidence="2" key="3">
    <citation type="submission" date="2010-09" db="EMBL/GenBank/DDBJ databases">
        <title>Annotation of Gaeumannomyces graminis var. tritici R3-111a-1.</title>
        <authorList>
            <consortium name="The Broad Institute Genome Sequencing Platform"/>
            <person name="Ma L.-J."/>
            <person name="Dead R."/>
            <person name="Young S.K."/>
            <person name="Zeng Q."/>
            <person name="Gargeya S."/>
            <person name="Fitzgerald M."/>
            <person name="Haas B."/>
            <person name="Abouelleil A."/>
            <person name="Alvarado L."/>
            <person name="Arachchi H.M."/>
            <person name="Berlin A."/>
            <person name="Brown A."/>
            <person name="Chapman S.B."/>
            <person name="Chen Z."/>
            <person name="Dunbar C."/>
            <person name="Freedman E."/>
            <person name="Gearin G."/>
            <person name="Gellesch M."/>
            <person name="Goldberg J."/>
            <person name="Griggs A."/>
            <person name="Gujja S."/>
            <person name="Heiman D."/>
            <person name="Howarth C."/>
            <person name="Larson L."/>
            <person name="Lui A."/>
            <person name="MacDonald P.J.P."/>
            <person name="Mehta T."/>
            <person name="Montmayeur A."/>
            <person name="Murphy C."/>
            <person name="Neiman D."/>
            <person name="Pearson M."/>
            <person name="Priest M."/>
            <person name="Roberts A."/>
            <person name="Saif S."/>
            <person name="Shea T."/>
            <person name="Shenoy N."/>
            <person name="Sisk P."/>
            <person name="Stolte C."/>
            <person name="Sykes S."/>
            <person name="Yandava C."/>
            <person name="Wortman J."/>
            <person name="Nusbaum C."/>
            <person name="Birren B."/>
        </authorList>
    </citation>
    <scope>NUCLEOTIDE SEQUENCE</scope>
    <source>
        <strain evidence="2">R3-111a-1</strain>
    </source>
</reference>
<dbReference type="STRING" id="644352.J3PD92"/>
<name>J3PD92_GAET3</name>
<feature type="compositionally biased region" description="Low complexity" evidence="1">
    <location>
        <begin position="1448"/>
        <end position="1457"/>
    </location>
</feature>
<keyword evidence="4" id="KW-1185">Reference proteome</keyword>
<feature type="compositionally biased region" description="Low complexity" evidence="1">
    <location>
        <begin position="1651"/>
        <end position="1687"/>
    </location>
</feature>
<reference evidence="2" key="2">
    <citation type="submission" date="2010-07" db="EMBL/GenBank/DDBJ databases">
        <authorList>
            <consortium name="The Broad Institute Genome Sequencing Platform"/>
            <consortium name="Broad Institute Genome Sequencing Center for Infectious Disease"/>
            <person name="Ma L.-J."/>
            <person name="Dead R."/>
            <person name="Young S."/>
            <person name="Zeng Q."/>
            <person name="Koehrsen M."/>
            <person name="Alvarado L."/>
            <person name="Berlin A."/>
            <person name="Chapman S.B."/>
            <person name="Chen Z."/>
            <person name="Freedman E."/>
            <person name="Gellesch M."/>
            <person name="Goldberg J."/>
            <person name="Griggs A."/>
            <person name="Gujja S."/>
            <person name="Heilman E.R."/>
            <person name="Heiman D."/>
            <person name="Hepburn T."/>
            <person name="Howarth C."/>
            <person name="Jen D."/>
            <person name="Larson L."/>
            <person name="Mehta T."/>
            <person name="Neiman D."/>
            <person name="Pearson M."/>
            <person name="Roberts A."/>
            <person name="Saif S."/>
            <person name="Shea T."/>
            <person name="Shenoy N."/>
            <person name="Sisk P."/>
            <person name="Stolte C."/>
            <person name="Sykes S."/>
            <person name="Walk T."/>
            <person name="White J."/>
            <person name="Yandava C."/>
            <person name="Haas B."/>
            <person name="Nusbaum C."/>
            <person name="Birren B."/>
        </authorList>
    </citation>
    <scope>NUCLEOTIDE SEQUENCE</scope>
    <source>
        <strain evidence="2">R3-111a-1</strain>
    </source>
</reference>
<reference evidence="3" key="4">
    <citation type="journal article" date="2015" name="G3 (Bethesda)">
        <title>Genome sequences of three phytopathogenic species of the Magnaporthaceae family of fungi.</title>
        <authorList>
            <person name="Okagaki L.H."/>
            <person name="Nunes C.C."/>
            <person name="Sailsbery J."/>
            <person name="Clay B."/>
            <person name="Brown D."/>
            <person name="John T."/>
            <person name="Oh Y."/>
            <person name="Young N."/>
            <person name="Fitzgerald M."/>
            <person name="Haas B.J."/>
            <person name="Zeng Q."/>
            <person name="Young S."/>
            <person name="Adiconis X."/>
            <person name="Fan L."/>
            <person name="Levin J.Z."/>
            <person name="Mitchell T.K."/>
            <person name="Okubara P.A."/>
            <person name="Farman M.L."/>
            <person name="Kohn L.M."/>
            <person name="Birren B."/>
            <person name="Ma L.-J."/>
            <person name="Dean R.A."/>
        </authorList>
    </citation>
    <scope>NUCLEOTIDE SEQUENCE</scope>
    <source>
        <strain evidence="3">R3-111a-1</strain>
    </source>
</reference>
<dbReference type="HOGENOM" id="CLU_236755_0_0_1"/>
<feature type="region of interest" description="Disordered" evidence="1">
    <location>
        <begin position="414"/>
        <end position="440"/>
    </location>
</feature>
<feature type="region of interest" description="Disordered" evidence="1">
    <location>
        <begin position="484"/>
        <end position="515"/>
    </location>
</feature>
<accession>J3PD92</accession>
<dbReference type="VEuPathDB" id="FungiDB:GGTG_11461"/>